<evidence type="ECO:0000313" key="3">
    <source>
        <dbReference type="EMBL" id="THH37509.1"/>
    </source>
</evidence>
<keyword evidence="4" id="KW-1185">Reference proteome</keyword>
<evidence type="ECO:0000313" key="4">
    <source>
        <dbReference type="Proteomes" id="UP000308528"/>
    </source>
</evidence>
<organism evidence="3 4">
    <name type="scientific">Neolewinella litorea</name>
    <dbReference type="NCBI Taxonomy" id="2562452"/>
    <lineage>
        <taxon>Bacteria</taxon>
        <taxon>Pseudomonadati</taxon>
        <taxon>Bacteroidota</taxon>
        <taxon>Saprospiria</taxon>
        <taxon>Saprospirales</taxon>
        <taxon>Lewinellaceae</taxon>
        <taxon>Neolewinella</taxon>
    </lineage>
</organism>
<evidence type="ECO:0000259" key="2">
    <source>
        <dbReference type="PROSITE" id="PS50994"/>
    </source>
</evidence>
<feature type="compositionally biased region" description="Polar residues" evidence="1">
    <location>
        <begin position="180"/>
        <end position="192"/>
    </location>
</feature>
<dbReference type="OrthoDB" id="9815231at2"/>
<name>A0A4S4NDH0_9BACT</name>
<dbReference type="InterPro" id="IPR036397">
    <property type="entry name" value="RNaseH_sf"/>
</dbReference>
<protein>
    <submittedName>
        <fullName evidence="3">Transposase</fullName>
    </submittedName>
</protein>
<sequence length="198" mass="23033">MKWTQVRAAWERIIEGLLQEENLLAKGVHIEIRSDNGPQFLAAKLREFFYDNHLCQVFTHPYTPQENGHVESFHSILSRATQGDTFWTLSQLEQRLTIFYEKYNNSRVHTAIAMLPPALFWEAWQQNQVVRSRDKRGRNIFKLKQPRYLLSGNLKQEAASRLAAARLEADERVENKVNGPVTNTQPQLSVTRTVRKSD</sequence>
<feature type="domain" description="Integrase catalytic" evidence="2">
    <location>
        <begin position="1"/>
        <end position="124"/>
    </location>
</feature>
<dbReference type="InterPro" id="IPR001584">
    <property type="entry name" value="Integrase_cat-core"/>
</dbReference>
<proteinExistence type="predicted"/>
<dbReference type="Gene3D" id="3.30.420.10">
    <property type="entry name" value="Ribonuclease H-like superfamily/Ribonuclease H"/>
    <property type="match status" value="1"/>
</dbReference>
<dbReference type="Proteomes" id="UP000308528">
    <property type="component" value="Unassembled WGS sequence"/>
</dbReference>
<dbReference type="PANTHER" id="PTHR47515">
    <property type="entry name" value="LOW CALCIUM RESPONSE LOCUS PROTEIN T"/>
    <property type="match status" value="1"/>
</dbReference>
<dbReference type="GO" id="GO:0003676">
    <property type="term" value="F:nucleic acid binding"/>
    <property type="evidence" value="ECO:0007669"/>
    <property type="project" value="InterPro"/>
</dbReference>
<dbReference type="PANTHER" id="PTHR47515:SF2">
    <property type="entry name" value="INTEGRASE CORE DOMAIN PROTEIN"/>
    <property type="match status" value="1"/>
</dbReference>
<dbReference type="GO" id="GO:0015074">
    <property type="term" value="P:DNA integration"/>
    <property type="evidence" value="ECO:0007669"/>
    <property type="project" value="InterPro"/>
</dbReference>
<dbReference type="SUPFAM" id="SSF53098">
    <property type="entry name" value="Ribonuclease H-like"/>
    <property type="match status" value="1"/>
</dbReference>
<gene>
    <name evidence="3" type="ORF">E4021_13885</name>
</gene>
<dbReference type="PROSITE" id="PS50994">
    <property type="entry name" value="INTEGRASE"/>
    <property type="match status" value="1"/>
</dbReference>
<dbReference type="Pfam" id="PF13683">
    <property type="entry name" value="rve_3"/>
    <property type="match status" value="1"/>
</dbReference>
<dbReference type="AlphaFoldDB" id="A0A4S4NDH0"/>
<evidence type="ECO:0000256" key="1">
    <source>
        <dbReference type="SAM" id="MobiDB-lite"/>
    </source>
</evidence>
<reference evidence="3 4" key="1">
    <citation type="submission" date="2019-04" db="EMBL/GenBank/DDBJ databases">
        <title>Lewinella litorea sp. nov., isolated from a marine sand.</title>
        <authorList>
            <person name="Yoon J.-H."/>
        </authorList>
    </citation>
    <scope>NUCLEOTIDE SEQUENCE [LARGE SCALE GENOMIC DNA]</scope>
    <source>
        <strain evidence="3 4">HSMS-39</strain>
    </source>
</reference>
<feature type="region of interest" description="Disordered" evidence="1">
    <location>
        <begin position="175"/>
        <end position="198"/>
    </location>
</feature>
<dbReference type="InterPro" id="IPR012337">
    <property type="entry name" value="RNaseH-like_sf"/>
</dbReference>
<accession>A0A4S4NDH0</accession>
<comment type="caution">
    <text evidence="3">The sequence shown here is derived from an EMBL/GenBank/DDBJ whole genome shotgun (WGS) entry which is preliminary data.</text>
</comment>
<dbReference type="EMBL" id="SRSF01000007">
    <property type="protein sequence ID" value="THH37509.1"/>
    <property type="molecule type" value="Genomic_DNA"/>
</dbReference>